<keyword evidence="1" id="KW-1133">Transmembrane helix</keyword>
<dbReference type="Proteomes" id="UP000298488">
    <property type="component" value="Unassembled WGS sequence"/>
</dbReference>
<dbReference type="Pfam" id="PF09900">
    <property type="entry name" value="DUF2127"/>
    <property type="match status" value="1"/>
</dbReference>
<evidence type="ECO:0000313" key="3">
    <source>
        <dbReference type="Proteomes" id="UP000298488"/>
    </source>
</evidence>
<evidence type="ECO:0000256" key="1">
    <source>
        <dbReference type="SAM" id="Phobius"/>
    </source>
</evidence>
<accession>A0A4R8VBK7</accession>
<keyword evidence="1" id="KW-0812">Transmembrane</keyword>
<evidence type="ECO:0000313" key="2">
    <source>
        <dbReference type="EMBL" id="TFB79422.1"/>
    </source>
</evidence>
<proteinExistence type="predicted"/>
<feature type="transmembrane region" description="Helical" evidence="1">
    <location>
        <begin position="160"/>
        <end position="179"/>
    </location>
</feature>
<organism evidence="2 3">
    <name type="scientific">Terrimesophilobacter mesophilus</name>
    <dbReference type="NCBI Taxonomy" id="433647"/>
    <lineage>
        <taxon>Bacteria</taxon>
        <taxon>Bacillati</taxon>
        <taxon>Actinomycetota</taxon>
        <taxon>Actinomycetes</taxon>
        <taxon>Micrococcales</taxon>
        <taxon>Microbacteriaceae</taxon>
        <taxon>Terrimesophilobacter</taxon>
    </lineage>
</organism>
<comment type="caution">
    <text evidence="2">The sequence shown here is derived from an EMBL/GenBank/DDBJ whole genome shotgun (WGS) entry which is preliminary data.</text>
</comment>
<dbReference type="OrthoDB" id="8393979at2"/>
<protein>
    <submittedName>
        <fullName evidence="2">DUF2127 domain-containing protein</fullName>
    </submittedName>
</protein>
<sequence length="202" mass="22826">MRPHTVGERRCVPPRHRLECNDGRVNRAGDRPELSTTTWLDRIFWAVLVLKGLDGVLELVGGILLLAVSPERISAIARILTQHELSEDPNDLIATNLLRLTNGLGASATLFGAAYLLLHGLVKVVLVWAVLRDRLWAYPWMIGFLVVFVGYQAYQLVLDFSWWLLLLTVFDIVMVVLTWREYGIHRARRRGQNSFSGTPPGT</sequence>
<dbReference type="InterPro" id="IPR021125">
    <property type="entry name" value="DUF2127"/>
</dbReference>
<feature type="transmembrane region" description="Helical" evidence="1">
    <location>
        <begin position="104"/>
        <end position="128"/>
    </location>
</feature>
<dbReference type="AlphaFoldDB" id="A0A4R8VBK7"/>
<feature type="transmembrane region" description="Helical" evidence="1">
    <location>
        <begin position="43"/>
        <end position="68"/>
    </location>
</feature>
<feature type="transmembrane region" description="Helical" evidence="1">
    <location>
        <begin position="135"/>
        <end position="154"/>
    </location>
</feature>
<dbReference type="EMBL" id="SOFI01000003">
    <property type="protein sequence ID" value="TFB79422.1"/>
    <property type="molecule type" value="Genomic_DNA"/>
</dbReference>
<keyword evidence="1" id="KW-0472">Membrane</keyword>
<reference evidence="2 3" key="1">
    <citation type="submission" date="2019-03" db="EMBL/GenBank/DDBJ databases">
        <title>Genomics of glacier-inhabiting Cryobacterium strains.</title>
        <authorList>
            <person name="Liu Q."/>
            <person name="Xin Y.-H."/>
        </authorList>
    </citation>
    <scope>NUCLEOTIDE SEQUENCE [LARGE SCALE GENOMIC DNA]</scope>
    <source>
        <strain evidence="2 3">CGMCC 1.10440</strain>
    </source>
</reference>
<keyword evidence="3" id="KW-1185">Reference proteome</keyword>
<name>A0A4R8VBK7_9MICO</name>
<gene>
    <name evidence="2" type="ORF">E3N84_04755</name>
</gene>